<feature type="domain" description="E3 ubiquitin-protein ligase RNF220 middle" evidence="3">
    <location>
        <begin position="234"/>
        <end position="303"/>
    </location>
</feature>
<feature type="compositionally biased region" description="Acidic residues" evidence="1">
    <location>
        <begin position="292"/>
        <end position="301"/>
    </location>
</feature>
<feature type="compositionally biased region" description="Basic and acidic residues" evidence="1">
    <location>
        <begin position="177"/>
        <end position="186"/>
    </location>
</feature>
<evidence type="ECO:0000259" key="3">
    <source>
        <dbReference type="Pfam" id="PF15926"/>
    </source>
</evidence>
<feature type="region of interest" description="Disordered" evidence="1">
    <location>
        <begin position="337"/>
        <end position="387"/>
    </location>
</feature>
<organism evidence="4 5">
    <name type="scientific">Trichoplusia ni</name>
    <name type="common">Cabbage looper</name>
    <dbReference type="NCBI Taxonomy" id="7111"/>
    <lineage>
        <taxon>Eukaryota</taxon>
        <taxon>Metazoa</taxon>
        <taxon>Ecdysozoa</taxon>
        <taxon>Arthropoda</taxon>
        <taxon>Hexapoda</taxon>
        <taxon>Insecta</taxon>
        <taxon>Pterygota</taxon>
        <taxon>Neoptera</taxon>
        <taxon>Endopterygota</taxon>
        <taxon>Lepidoptera</taxon>
        <taxon>Glossata</taxon>
        <taxon>Ditrysia</taxon>
        <taxon>Noctuoidea</taxon>
        <taxon>Noctuidae</taxon>
        <taxon>Plusiinae</taxon>
        <taxon>Trichoplusia</taxon>
    </lineage>
</organism>
<gene>
    <name evidence="5" type="primary">LOC113495801</name>
</gene>
<dbReference type="Proteomes" id="UP000322000">
    <property type="component" value="Chromosome 7"/>
</dbReference>
<feature type="chain" id="PRO_5028872748" evidence="2">
    <location>
        <begin position="18"/>
        <end position="419"/>
    </location>
</feature>
<feature type="compositionally biased region" description="Low complexity" evidence="1">
    <location>
        <begin position="151"/>
        <end position="162"/>
    </location>
</feature>
<dbReference type="GO" id="GO:0016567">
    <property type="term" value="P:protein ubiquitination"/>
    <property type="evidence" value="ECO:0007669"/>
    <property type="project" value="TreeGrafter"/>
</dbReference>
<keyword evidence="2" id="KW-0732">Signal</keyword>
<reference evidence="5" key="1">
    <citation type="submission" date="2025-08" db="UniProtKB">
        <authorList>
            <consortium name="RefSeq"/>
        </authorList>
    </citation>
    <scope>IDENTIFICATION</scope>
</reference>
<dbReference type="Pfam" id="PF15926">
    <property type="entry name" value="RNF220"/>
    <property type="match status" value="1"/>
</dbReference>
<proteinExistence type="predicted"/>
<dbReference type="KEGG" id="tnl:113495801"/>
<sequence length="419" mass="46140">MKFVFFFCFLGVGRVAATPAQCAPSAAGLATAVAPDPSRGHNVPRSRYRTTFLRTHRTPDAYLSVGFIMEGFLHHMAPQFLHPALQSFGCGAFRPIGGAFHPLYPGKAFARHLGEQYALGQSVGQALRNVRDDNSTPPLYRHGYGARDDTSSPGSAASASPRPCKDDEAPPVATCTDSHDFFSPDGERKSSCGVCGARLGPGVAQAHFLQELQHLYSLSALPRDAAAPPSHSLHHQDEDARWETYQRIRANRQRRLKLRTRKRHHTVESMLGYDLDEERREERPREPRPYDAEDEPVDVEGDSLGWPEAAINVDEKDQRSDGEKLHLNYAEDLEISSTNDAMQSPERVRIETPKSLECTPKAAEGAERPAEVTTTEAWAGPAGHAAPDAWPTLAAEAYIQATRHKMDGENLPSSTDSRN</sequence>
<dbReference type="GeneID" id="113495801"/>
<dbReference type="RefSeq" id="XP_026730549.1">
    <property type="nucleotide sequence ID" value="XM_026874748.1"/>
</dbReference>
<feature type="region of interest" description="Disordered" evidence="1">
    <location>
        <begin position="129"/>
        <end position="186"/>
    </location>
</feature>
<dbReference type="CTD" id="40146"/>
<evidence type="ECO:0000313" key="5">
    <source>
        <dbReference type="RefSeq" id="XP_026730549.1"/>
    </source>
</evidence>
<keyword evidence="4" id="KW-1185">Reference proteome</keyword>
<protein>
    <submittedName>
        <fullName evidence="5">Uncharacterized protein LOC113495801 isoform X1</fullName>
    </submittedName>
</protein>
<feature type="region of interest" description="Disordered" evidence="1">
    <location>
        <begin position="269"/>
        <end position="303"/>
    </location>
</feature>
<evidence type="ECO:0000313" key="4">
    <source>
        <dbReference type="Proteomes" id="UP000322000"/>
    </source>
</evidence>
<accession>A0A7E5VQH9</accession>
<evidence type="ECO:0000256" key="2">
    <source>
        <dbReference type="SAM" id="SignalP"/>
    </source>
</evidence>
<dbReference type="OrthoDB" id="8115474at2759"/>
<dbReference type="PANTHER" id="PTHR13459">
    <property type="entry name" value="E3 UBIQUITIN-PROTEIN LIGASE RNF220 ISOFORM X1"/>
    <property type="match status" value="1"/>
</dbReference>
<dbReference type="InParanoid" id="A0A7E5VQH9"/>
<dbReference type="PANTHER" id="PTHR13459:SF1">
    <property type="entry name" value="E3 UBIQUITIN-PROTEIN LIGASE RNF220 ISOFORM X1"/>
    <property type="match status" value="1"/>
</dbReference>
<dbReference type="InterPro" id="IPR052443">
    <property type="entry name" value="E3_ubiq-ligase_RNF220-like"/>
</dbReference>
<dbReference type="GO" id="GO:0061630">
    <property type="term" value="F:ubiquitin protein ligase activity"/>
    <property type="evidence" value="ECO:0007669"/>
    <property type="project" value="TreeGrafter"/>
</dbReference>
<feature type="compositionally biased region" description="Basic and acidic residues" evidence="1">
    <location>
        <begin position="277"/>
        <end position="291"/>
    </location>
</feature>
<dbReference type="AlphaFoldDB" id="A0A7E5VQH9"/>
<dbReference type="InterPro" id="IPR031824">
    <property type="entry name" value="RNF220_mid"/>
</dbReference>
<evidence type="ECO:0000256" key="1">
    <source>
        <dbReference type="SAM" id="MobiDB-lite"/>
    </source>
</evidence>
<feature type="signal peptide" evidence="2">
    <location>
        <begin position="1"/>
        <end position="17"/>
    </location>
</feature>
<name>A0A7E5VQH9_TRINI</name>